<feature type="domain" description="HRDC" evidence="2">
    <location>
        <begin position="236"/>
        <end position="317"/>
    </location>
</feature>
<dbReference type="EMBL" id="CWHR02000004">
    <property type="protein sequence ID" value="SBO22551.1"/>
    <property type="molecule type" value="Genomic_DNA"/>
</dbReference>
<dbReference type="PROSITE" id="PS50967">
    <property type="entry name" value="HRDC"/>
    <property type="match status" value="1"/>
</dbReference>
<evidence type="ECO:0000313" key="4">
    <source>
        <dbReference type="EMBL" id="SBO22551.1"/>
    </source>
</evidence>
<evidence type="ECO:0000313" key="5">
    <source>
        <dbReference type="Proteomes" id="UP000182128"/>
    </source>
</evidence>
<proteinExistence type="predicted"/>
<dbReference type="GO" id="GO:0003676">
    <property type="term" value="F:nucleic acid binding"/>
    <property type="evidence" value="ECO:0007669"/>
    <property type="project" value="InterPro"/>
</dbReference>
<accession>A0A1A7VKT9</accession>
<protein>
    <recommendedName>
        <fullName evidence="2">HRDC domain-containing protein</fullName>
    </recommendedName>
</protein>
<evidence type="ECO:0000256" key="1">
    <source>
        <dbReference type="SAM" id="MobiDB-lite"/>
    </source>
</evidence>
<dbReference type="InterPro" id="IPR002121">
    <property type="entry name" value="HRDC_dom"/>
</dbReference>
<organism evidence="4 6">
    <name type="scientific">Plasmodium knowlesi (strain H)</name>
    <dbReference type="NCBI Taxonomy" id="5851"/>
    <lineage>
        <taxon>Eukaryota</taxon>
        <taxon>Sar</taxon>
        <taxon>Alveolata</taxon>
        <taxon>Apicomplexa</taxon>
        <taxon>Aconoidasida</taxon>
        <taxon>Haemosporida</taxon>
        <taxon>Plasmodiidae</taxon>
        <taxon>Plasmodium</taxon>
        <taxon>Plasmodium (Plasmodium)</taxon>
    </lineage>
</organism>
<evidence type="ECO:0000313" key="3">
    <source>
        <dbReference type="EMBL" id="SBO19641.1"/>
    </source>
</evidence>
<dbReference type="Proteomes" id="UP000182142">
    <property type="component" value="Unassembled WGS sequence"/>
</dbReference>
<dbReference type="Gene3D" id="1.10.150.80">
    <property type="entry name" value="HRDC domain"/>
    <property type="match status" value="1"/>
</dbReference>
<dbReference type="InterPro" id="IPR044876">
    <property type="entry name" value="HRDC_dom_sf"/>
</dbReference>
<reference evidence="4" key="2">
    <citation type="submission" date="2016-05" db="EMBL/GenBank/DDBJ databases">
        <authorList>
            <person name="Lavstsen T."/>
            <person name="Jespersen J.S."/>
        </authorList>
    </citation>
    <scope>NUCLEOTIDE SEQUENCE [LARGE SCALE GENOMIC DNA]</scope>
</reference>
<gene>
    <name evidence="3" type="ORF">PKNA1_C2_1341000</name>
    <name evidence="4" type="ORF">PKNA1_H1_1341000</name>
</gene>
<dbReference type="VEuPathDB" id="PlasmoDB:PKNH_1341000"/>
<dbReference type="Proteomes" id="UP000182128">
    <property type="component" value="Unassembled WGS sequence"/>
</dbReference>
<reference evidence="5 6" key="1">
    <citation type="submission" date="2016-05" db="EMBL/GenBank/DDBJ databases">
        <authorList>
            <person name="Sharaf H."/>
        </authorList>
    </citation>
    <scope>NUCLEOTIDE SEQUENCE [LARGE SCALE GENOMIC DNA]</scope>
    <source>
        <strain evidence="5 6">H</strain>
    </source>
</reference>
<dbReference type="AlphaFoldDB" id="A0A1A7VKT9"/>
<evidence type="ECO:0000313" key="6">
    <source>
        <dbReference type="Proteomes" id="UP000182142"/>
    </source>
</evidence>
<feature type="region of interest" description="Disordered" evidence="1">
    <location>
        <begin position="220"/>
        <end position="239"/>
    </location>
</feature>
<dbReference type="OrthoDB" id="382111at2759"/>
<name>A0A1A7VKT9_PLAKH</name>
<sequence length="317" mass="36759">MKRGKVINNLHKQIKSLEDNNIPYKYYSAPNNVNIKNYLNDKKVRCSCPPNSYLSLNELLKFVDTLDHHDSDEMRHLDYNADAAENQMTNGKVKKEKYMYDQFSRVPKDALHNKVLVNKGNLCDEPDYHTTVYHQEYRNGDKHANDEIRVNYRYEEHSNMYKHSPDQAYDDNSVRDSNLQNDYCLFSMDDTSSNRSASNMGETDIVSITSPPSYESKCIKRKRKTKVENSSEEPSSSKDGKLLKSLLECRVKLSKCNNITDPEKVISTKNLKLLLLHRPNSIDDIKNLNLIGFGENKIRKYGFEFLNVFLSDSTEET</sequence>
<evidence type="ECO:0000259" key="2">
    <source>
        <dbReference type="PROSITE" id="PS50967"/>
    </source>
</evidence>
<dbReference type="EMBL" id="CWHQ02000001">
    <property type="protein sequence ID" value="SBO19641.1"/>
    <property type="molecule type" value="Genomic_DNA"/>
</dbReference>